<protein>
    <recommendedName>
        <fullName evidence="4">Anti-sigma-W factor RsiW</fullName>
    </recommendedName>
</protein>
<evidence type="ECO:0000256" key="1">
    <source>
        <dbReference type="ARBA" id="ARBA00022690"/>
    </source>
</evidence>
<comment type="similarity">
    <text evidence="3">Belongs to the zinc-associated anti-sigma factor (ZAS) superfamily. Anti-sigma-W factor family.</text>
</comment>
<dbReference type="SUPFAM" id="SSF141066">
    <property type="entry name" value="ICP-like"/>
    <property type="match status" value="1"/>
</dbReference>
<evidence type="ECO:0000256" key="3">
    <source>
        <dbReference type="ARBA" id="ARBA00024353"/>
    </source>
</evidence>
<dbReference type="RefSeq" id="WP_072724259.1">
    <property type="nucleotide sequence ID" value="NZ_FQXH01000008.1"/>
</dbReference>
<dbReference type="InterPro" id="IPR036331">
    <property type="entry name" value="Chagasin-like_sf"/>
</dbReference>
<dbReference type="Gene3D" id="2.60.40.2020">
    <property type="match status" value="1"/>
</dbReference>
<keyword evidence="7" id="KW-0863">Zinc-finger</keyword>
<dbReference type="EMBL" id="FQXH01000008">
    <property type="protein sequence ID" value="SHH14473.1"/>
    <property type="molecule type" value="Genomic_DNA"/>
</dbReference>
<dbReference type="InterPro" id="IPR041916">
    <property type="entry name" value="Anti_sigma_zinc_sf"/>
</dbReference>
<dbReference type="OrthoDB" id="9808253at2"/>
<evidence type="ECO:0000313" key="8">
    <source>
        <dbReference type="Proteomes" id="UP000242520"/>
    </source>
</evidence>
<reference evidence="8" key="1">
    <citation type="submission" date="2016-11" db="EMBL/GenBank/DDBJ databases">
        <authorList>
            <person name="Varghese N."/>
            <person name="Submissions S."/>
        </authorList>
    </citation>
    <scope>NUCLEOTIDE SEQUENCE [LARGE SCALE GENOMIC DNA]</scope>
    <source>
        <strain evidence="8">DSM 15285</strain>
    </source>
</reference>
<dbReference type="Gene3D" id="1.10.10.1320">
    <property type="entry name" value="Anti-sigma factor, zinc-finger domain"/>
    <property type="match status" value="1"/>
</dbReference>
<keyword evidence="5" id="KW-0472">Membrane</keyword>
<feature type="transmembrane region" description="Helical" evidence="5">
    <location>
        <begin position="82"/>
        <end position="102"/>
    </location>
</feature>
<dbReference type="InterPro" id="IPR027383">
    <property type="entry name" value="Znf_put"/>
</dbReference>
<evidence type="ECO:0000313" key="7">
    <source>
        <dbReference type="EMBL" id="SHH14473.1"/>
    </source>
</evidence>
<dbReference type="GO" id="GO:0008270">
    <property type="term" value="F:zinc ion binding"/>
    <property type="evidence" value="ECO:0007669"/>
    <property type="project" value="UniProtKB-KW"/>
</dbReference>
<dbReference type="STRING" id="1123350.SAMN02744040_01002"/>
<organism evidence="7 8">
    <name type="scientific">Tepidibacter thalassicus DSM 15285</name>
    <dbReference type="NCBI Taxonomy" id="1123350"/>
    <lineage>
        <taxon>Bacteria</taxon>
        <taxon>Bacillati</taxon>
        <taxon>Bacillota</taxon>
        <taxon>Clostridia</taxon>
        <taxon>Peptostreptococcales</taxon>
        <taxon>Peptostreptococcaceae</taxon>
        <taxon>Tepidibacter</taxon>
    </lineage>
</organism>
<gene>
    <name evidence="7" type="ORF">SAMN02744040_01002</name>
</gene>
<keyword evidence="2" id="KW-0789">Thiol protease inhibitor</keyword>
<dbReference type="Proteomes" id="UP000242520">
    <property type="component" value="Unassembled WGS sequence"/>
</dbReference>
<keyword evidence="7" id="KW-0862">Zinc</keyword>
<keyword evidence="8" id="KW-1185">Reference proteome</keyword>
<dbReference type="GO" id="GO:0004869">
    <property type="term" value="F:cysteine-type endopeptidase inhibitor activity"/>
    <property type="evidence" value="ECO:0007669"/>
    <property type="project" value="UniProtKB-KW"/>
</dbReference>
<evidence type="ECO:0000256" key="5">
    <source>
        <dbReference type="SAM" id="Phobius"/>
    </source>
</evidence>
<evidence type="ECO:0000259" key="6">
    <source>
        <dbReference type="Pfam" id="PF13490"/>
    </source>
</evidence>
<feature type="domain" description="Putative zinc-finger" evidence="6">
    <location>
        <begin position="3"/>
        <end position="33"/>
    </location>
</feature>
<name>A0A1M5QLJ5_9FIRM</name>
<proteinExistence type="inferred from homology"/>
<accession>A0A1M5QLJ5</accession>
<keyword evidence="5" id="KW-0812">Transmembrane</keyword>
<keyword evidence="5" id="KW-1133">Transmembrane helix</keyword>
<keyword evidence="1" id="KW-0646">Protease inhibitor</keyword>
<sequence>MDCNKFNESISDYIDGMLNGFEKREFEEHLVKCIDCKNRYDEMVNIIKSLNDIEEVPLPDNYDEILRNKLEKERINIKKISWAKYLAMAAYVAIVVFSLSIFNTTEKIDNVAQENIDIKQKIISNDKEKIDKEINVASNNKTRKIEKKNVKKFIAKQNENYDKKELKEKEKENDLNVALFESEKTKIDNADGKNDINQAILFKANIDFDINREEVANVGDIITIDLPQNKNTDYVLICNDKDNIVELISESLEVRNNIDIHVWKFKAIKEGKLTLEFKQRKKNGVDKVYKYNISVN</sequence>
<dbReference type="Pfam" id="PF13490">
    <property type="entry name" value="zf-HC2"/>
    <property type="match status" value="1"/>
</dbReference>
<evidence type="ECO:0000256" key="4">
    <source>
        <dbReference type="ARBA" id="ARBA00024438"/>
    </source>
</evidence>
<dbReference type="AlphaFoldDB" id="A0A1M5QLJ5"/>
<keyword evidence="7" id="KW-0479">Metal-binding</keyword>
<evidence type="ECO:0000256" key="2">
    <source>
        <dbReference type="ARBA" id="ARBA00022704"/>
    </source>
</evidence>